<evidence type="ECO:0000313" key="2">
    <source>
        <dbReference type="Proteomes" id="UP001054837"/>
    </source>
</evidence>
<sequence length="209" mass="23933">MSMYWTTRKEIDTDERKKGGKKNPTMLCEDLYYKVSHSLVWISYTQTTIYAQKFGPSFHLQANFHKSVYVPETSQPYPKKPASNCIGPKGKKKVLHPIPPMQNWAKAKPKPKKVYSGKRERVCVVCGFERNSSSSVVFPSFGEGALFSSPFASRNKRKEGRKQVPNRKFLPSHLAFTRVSNNLDLWVPQGNKMGKDWAPIWMGKVDFLV</sequence>
<dbReference type="AlphaFoldDB" id="A0AAV4QIM4"/>
<dbReference type="Proteomes" id="UP001054837">
    <property type="component" value="Unassembled WGS sequence"/>
</dbReference>
<evidence type="ECO:0000313" key="1">
    <source>
        <dbReference type="EMBL" id="GIY07248.1"/>
    </source>
</evidence>
<name>A0AAV4QIM4_9ARAC</name>
<gene>
    <name evidence="1" type="ORF">CDAR_570761</name>
</gene>
<protein>
    <submittedName>
        <fullName evidence="1">Uncharacterized protein</fullName>
    </submittedName>
</protein>
<accession>A0AAV4QIM4</accession>
<organism evidence="1 2">
    <name type="scientific">Caerostris darwini</name>
    <dbReference type="NCBI Taxonomy" id="1538125"/>
    <lineage>
        <taxon>Eukaryota</taxon>
        <taxon>Metazoa</taxon>
        <taxon>Ecdysozoa</taxon>
        <taxon>Arthropoda</taxon>
        <taxon>Chelicerata</taxon>
        <taxon>Arachnida</taxon>
        <taxon>Araneae</taxon>
        <taxon>Araneomorphae</taxon>
        <taxon>Entelegynae</taxon>
        <taxon>Araneoidea</taxon>
        <taxon>Araneidae</taxon>
        <taxon>Caerostris</taxon>
    </lineage>
</organism>
<comment type="caution">
    <text evidence="1">The sequence shown here is derived from an EMBL/GenBank/DDBJ whole genome shotgun (WGS) entry which is preliminary data.</text>
</comment>
<reference evidence="1 2" key="1">
    <citation type="submission" date="2021-06" db="EMBL/GenBank/DDBJ databases">
        <title>Caerostris darwini draft genome.</title>
        <authorList>
            <person name="Kono N."/>
            <person name="Arakawa K."/>
        </authorList>
    </citation>
    <scope>NUCLEOTIDE SEQUENCE [LARGE SCALE GENOMIC DNA]</scope>
</reference>
<dbReference type="EMBL" id="BPLQ01004324">
    <property type="protein sequence ID" value="GIY07248.1"/>
    <property type="molecule type" value="Genomic_DNA"/>
</dbReference>
<keyword evidence="2" id="KW-1185">Reference proteome</keyword>
<proteinExistence type="predicted"/>